<dbReference type="Pfam" id="PF25539">
    <property type="entry name" value="Bestrophin_2"/>
    <property type="match status" value="1"/>
</dbReference>
<evidence type="ECO:0000313" key="10">
    <source>
        <dbReference type="EMBL" id="KIV78192.1"/>
    </source>
</evidence>
<evidence type="ECO:0000256" key="9">
    <source>
        <dbReference type="SAM" id="Phobius"/>
    </source>
</evidence>
<dbReference type="AlphaFoldDB" id="A0A0D1Y5Q8"/>
<evidence type="ECO:0000256" key="3">
    <source>
        <dbReference type="ARBA" id="ARBA00022475"/>
    </source>
</evidence>
<dbReference type="OrthoDB" id="1368at2759"/>
<feature type="transmembrane region" description="Helical" evidence="9">
    <location>
        <begin position="314"/>
        <end position="333"/>
    </location>
</feature>
<evidence type="ECO:0000256" key="4">
    <source>
        <dbReference type="ARBA" id="ARBA00022692"/>
    </source>
</evidence>
<name>A0A0D1Y5Q8_9EURO</name>
<dbReference type="HOGENOM" id="CLU_029790_1_0_1"/>
<evidence type="ECO:0000313" key="11">
    <source>
        <dbReference type="Proteomes" id="UP000053599"/>
    </source>
</evidence>
<evidence type="ECO:0000256" key="1">
    <source>
        <dbReference type="ARBA" id="ARBA00004651"/>
    </source>
</evidence>
<dbReference type="GO" id="GO:0005254">
    <property type="term" value="F:chloride channel activity"/>
    <property type="evidence" value="ECO:0007669"/>
    <property type="project" value="InterPro"/>
</dbReference>
<dbReference type="PANTHER" id="PTHR33281">
    <property type="entry name" value="UPF0187 PROTEIN YNEE"/>
    <property type="match status" value="1"/>
</dbReference>
<organism evidence="10 11">
    <name type="scientific">Exophiala sideris</name>
    <dbReference type="NCBI Taxonomy" id="1016849"/>
    <lineage>
        <taxon>Eukaryota</taxon>
        <taxon>Fungi</taxon>
        <taxon>Dikarya</taxon>
        <taxon>Ascomycota</taxon>
        <taxon>Pezizomycotina</taxon>
        <taxon>Eurotiomycetes</taxon>
        <taxon>Chaetothyriomycetidae</taxon>
        <taxon>Chaetothyriales</taxon>
        <taxon>Herpotrichiellaceae</taxon>
        <taxon>Exophiala</taxon>
    </lineage>
</organism>
<evidence type="ECO:0000256" key="2">
    <source>
        <dbReference type="ARBA" id="ARBA00022448"/>
    </source>
</evidence>
<dbReference type="PANTHER" id="PTHR33281:SF19">
    <property type="entry name" value="VOLTAGE-DEPENDENT ANION CHANNEL-FORMING PROTEIN YNEE"/>
    <property type="match status" value="1"/>
</dbReference>
<dbReference type="Proteomes" id="UP000053599">
    <property type="component" value="Unassembled WGS sequence"/>
</dbReference>
<keyword evidence="4 9" id="KW-0812">Transmembrane</keyword>
<reference evidence="10 11" key="1">
    <citation type="submission" date="2015-01" db="EMBL/GenBank/DDBJ databases">
        <title>The Genome Sequence of Exophiala sideris CBS121828.</title>
        <authorList>
            <consortium name="The Broad Institute Genomics Platform"/>
            <person name="Cuomo C."/>
            <person name="de Hoog S."/>
            <person name="Gorbushina A."/>
            <person name="Stielow B."/>
            <person name="Teixiera M."/>
            <person name="Abouelleil A."/>
            <person name="Chapman S.B."/>
            <person name="Priest M."/>
            <person name="Young S.K."/>
            <person name="Wortman J."/>
            <person name="Nusbaum C."/>
            <person name="Birren B."/>
        </authorList>
    </citation>
    <scope>NUCLEOTIDE SEQUENCE [LARGE SCALE GENOMIC DNA]</scope>
    <source>
        <strain evidence="10 11">CBS 121828</strain>
    </source>
</reference>
<feature type="transmembrane region" description="Helical" evidence="9">
    <location>
        <begin position="339"/>
        <end position="358"/>
    </location>
</feature>
<dbReference type="GO" id="GO:0005886">
    <property type="term" value="C:plasma membrane"/>
    <property type="evidence" value="ECO:0007669"/>
    <property type="project" value="UniProtKB-SubCell"/>
</dbReference>
<keyword evidence="6" id="KW-0406">Ion transport</keyword>
<comment type="subcellular location">
    <subcellularLocation>
        <location evidence="1">Cell membrane</location>
        <topology evidence="1">Multi-pass membrane protein</topology>
    </subcellularLocation>
</comment>
<sequence>MDQDKNLRLQVTDLPSSNTSNSDTMPSPGRDKFKPIALRANTHNSMDLEHLFVGPRDMKHHSKVPFFLRVHGSVTPKMILPLLFVAAWATAITCISKFVHDLGINSVLLTITGFVVSLALSFRSSTAYERYTEGRKYWAQLMLTSRSLARLIWVHTGERHDVSEEQGKADLLGKLTALNLVNAFAVALKHYLRFEPSVEYPDLQPLIGNIHTLAGEADQNTLLPKKQTPWHEAGEYLGVSFAESNPRKLIKRSKDNLGNLPLEILNYLAAYMDEIMKNGQLSVPVHQTHVMNNVTSLAEVLTGTERVLSTPVPLAYSISISQITWVYILTLPFQLYKSLGWVTIFGTVLAAYIILGLAQIGYEIENPFGHDVNDLPLDAYCRELAADIDVLTSMPAPTASNFIATAENKVLFPLSMSNYATWNNRSVAEIRTALRRKATTKALSMEQERAIAQSESTNEALAVPHKADHSDRPEGGDHC</sequence>
<dbReference type="EMBL" id="KN846954">
    <property type="protein sequence ID" value="KIV78192.1"/>
    <property type="molecule type" value="Genomic_DNA"/>
</dbReference>
<dbReference type="InterPro" id="IPR044669">
    <property type="entry name" value="YneE/VCCN1/2-like"/>
</dbReference>
<keyword evidence="3" id="KW-1003">Cell membrane</keyword>
<keyword evidence="2" id="KW-0813">Transport</keyword>
<accession>A0A0D1Y5Q8</accession>
<proteinExistence type="predicted"/>
<feature type="transmembrane region" description="Helical" evidence="9">
    <location>
        <begin position="104"/>
        <end position="122"/>
    </location>
</feature>
<evidence type="ECO:0000256" key="8">
    <source>
        <dbReference type="SAM" id="MobiDB-lite"/>
    </source>
</evidence>
<gene>
    <name evidence="10" type="ORF">PV11_09932</name>
</gene>
<dbReference type="STRING" id="1016849.A0A0D1Y5Q8"/>
<keyword evidence="5 9" id="KW-1133">Transmembrane helix</keyword>
<evidence type="ECO:0000256" key="5">
    <source>
        <dbReference type="ARBA" id="ARBA00022989"/>
    </source>
</evidence>
<keyword evidence="7 9" id="KW-0472">Membrane</keyword>
<evidence type="ECO:0000256" key="7">
    <source>
        <dbReference type="ARBA" id="ARBA00023136"/>
    </source>
</evidence>
<feature type="region of interest" description="Disordered" evidence="8">
    <location>
        <begin position="1"/>
        <end position="30"/>
    </location>
</feature>
<feature type="compositionally biased region" description="Basic and acidic residues" evidence="8">
    <location>
        <begin position="465"/>
        <end position="479"/>
    </location>
</feature>
<feature type="region of interest" description="Disordered" evidence="8">
    <location>
        <begin position="446"/>
        <end position="479"/>
    </location>
</feature>
<feature type="compositionally biased region" description="Polar residues" evidence="8">
    <location>
        <begin position="13"/>
        <end position="25"/>
    </location>
</feature>
<protein>
    <submittedName>
        <fullName evidence="10">Uncharacterized protein</fullName>
    </submittedName>
</protein>
<evidence type="ECO:0000256" key="6">
    <source>
        <dbReference type="ARBA" id="ARBA00023065"/>
    </source>
</evidence>